<proteinExistence type="predicted"/>
<feature type="compositionally biased region" description="Polar residues" evidence="11">
    <location>
        <begin position="187"/>
        <end position="211"/>
    </location>
</feature>
<feature type="region of interest" description="Disordered" evidence="11">
    <location>
        <begin position="100"/>
        <end position="119"/>
    </location>
</feature>
<dbReference type="SUPFAM" id="SSF55729">
    <property type="entry name" value="Acyl-CoA N-acyltransferases (Nat)"/>
    <property type="match status" value="1"/>
</dbReference>
<evidence type="ECO:0000256" key="6">
    <source>
        <dbReference type="ARBA" id="ARBA00023015"/>
    </source>
</evidence>
<dbReference type="InterPro" id="IPR002717">
    <property type="entry name" value="HAT_MYST-type"/>
</dbReference>
<feature type="compositionally biased region" description="Acidic residues" evidence="11">
    <location>
        <begin position="704"/>
        <end position="718"/>
    </location>
</feature>
<dbReference type="STRING" id="796604.A0A2X0N7I3"/>
<dbReference type="GO" id="GO:0006355">
    <property type="term" value="P:regulation of DNA-templated transcription"/>
    <property type="evidence" value="ECO:0007669"/>
    <property type="project" value="InterPro"/>
</dbReference>
<dbReference type="Pfam" id="PF01853">
    <property type="entry name" value="MOZ_SAS"/>
    <property type="match status" value="1"/>
</dbReference>
<dbReference type="InterPro" id="IPR016181">
    <property type="entry name" value="Acyl_CoA_acyltransferase"/>
</dbReference>
<evidence type="ECO:0000256" key="3">
    <source>
        <dbReference type="ARBA" id="ARBA00022723"/>
    </source>
</evidence>
<feature type="region of interest" description="Disordered" evidence="11">
    <location>
        <begin position="51"/>
        <end position="71"/>
    </location>
</feature>
<keyword evidence="5" id="KW-0862">Zinc</keyword>
<evidence type="ECO:0000256" key="9">
    <source>
        <dbReference type="ARBA" id="ARBA00023315"/>
    </source>
</evidence>
<feature type="active site" description="Proton donor/acceptor" evidence="10">
    <location>
        <position position="598"/>
    </location>
</feature>
<keyword evidence="4" id="KW-0863">Zinc-finger</keyword>
<feature type="region of interest" description="Disordered" evidence="11">
    <location>
        <begin position="146"/>
        <end position="252"/>
    </location>
</feature>
<feature type="compositionally biased region" description="Low complexity" evidence="11">
    <location>
        <begin position="398"/>
        <end position="410"/>
    </location>
</feature>
<dbReference type="GO" id="GO:0005634">
    <property type="term" value="C:nucleus"/>
    <property type="evidence" value="ECO:0007669"/>
    <property type="project" value="UniProtKB-SubCell"/>
</dbReference>
<reference evidence="13 14" key="1">
    <citation type="submission" date="2016-11" db="EMBL/GenBank/DDBJ databases">
        <authorList>
            <person name="Jaros S."/>
            <person name="Januszkiewicz K."/>
            <person name="Wedrychowicz H."/>
        </authorList>
    </citation>
    <scope>NUCLEOTIDE SEQUENCE [LARGE SCALE GENOMIC DNA]</scope>
</reference>
<feature type="region of interest" description="Disordered" evidence="11">
    <location>
        <begin position="653"/>
        <end position="722"/>
    </location>
</feature>
<dbReference type="PANTHER" id="PTHR10615">
    <property type="entry name" value="HISTONE ACETYLTRANSFERASE"/>
    <property type="match status" value="1"/>
</dbReference>
<feature type="region of interest" description="Disordered" evidence="11">
    <location>
        <begin position="308"/>
        <end position="349"/>
    </location>
</feature>
<organism evidence="13 14">
    <name type="scientific">Microbotryum silenes-dioicae</name>
    <dbReference type="NCBI Taxonomy" id="796604"/>
    <lineage>
        <taxon>Eukaryota</taxon>
        <taxon>Fungi</taxon>
        <taxon>Dikarya</taxon>
        <taxon>Basidiomycota</taxon>
        <taxon>Pucciniomycotina</taxon>
        <taxon>Microbotryomycetes</taxon>
        <taxon>Microbotryales</taxon>
        <taxon>Microbotryaceae</taxon>
        <taxon>Microbotryum</taxon>
    </lineage>
</organism>
<evidence type="ECO:0000256" key="11">
    <source>
        <dbReference type="SAM" id="MobiDB-lite"/>
    </source>
</evidence>
<dbReference type="AlphaFoldDB" id="A0A2X0N7I3"/>
<feature type="compositionally biased region" description="Low complexity" evidence="11">
    <location>
        <begin position="242"/>
        <end position="252"/>
    </location>
</feature>
<dbReference type="Gene3D" id="3.30.60.60">
    <property type="entry name" value="N-acetyl transferase-like"/>
    <property type="match status" value="1"/>
</dbReference>
<feature type="compositionally biased region" description="Polar residues" evidence="11">
    <location>
        <begin position="220"/>
        <end position="229"/>
    </location>
</feature>
<evidence type="ECO:0000256" key="1">
    <source>
        <dbReference type="ARBA" id="ARBA00004123"/>
    </source>
</evidence>
<keyword evidence="8" id="KW-0539">Nucleus</keyword>
<keyword evidence="3" id="KW-0479">Metal-binding</keyword>
<evidence type="ECO:0000256" key="5">
    <source>
        <dbReference type="ARBA" id="ARBA00022833"/>
    </source>
</evidence>
<feature type="compositionally biased region" description="Low complexity" evidence="11">
    <location>
        <begin position="174"/>
        <end position="186"/>
    </location>
</feature>
<dbReference type="Proteomes" id="UP000249464">
    <property type="component" value="Unassembled WGS sequence"/>
</dbReference>
<feature type="compositionally biased region" description="Polar residues" evidence="11">
    <location>
        <begin position="100"/>
        <end position="118"/>
    </location>
</feature>
<evidence type="ECO:0000256" key="2">
    <source>
        <dbReference type="ARBA" id="ARBA00022679"/>
    </source>
</evidence>
<dbReference type="Gene3D" id="3.40.630.30">
    <property type="match status" value="1"/>
</dbReference>
<keyword evidence="14" id="KW-1185">Reference proteome</keyword>
<keyword evidence="9" id="KW-0012">Acyltransferase</keyword>
<dbReference type="EMBL" id="FQNC01000049">
    <property type="protein sequence ID" value="SGY83841.1"/>
    <property type="molecule type" value="Genomic_DNA"/>
</dbReference>
<evidence type="ECO:0000256" key="8">
    <source>
        <dbReference type="ARBA" id="ARBA00023242"/>
    </source>
</evidence>
<evidence type="ECO:0000259" key="12">
    <source>
        <dbReference type="PROSITE" id="PS51726"/>
    </source>
</evidence>
<feature type="compositionally biased region" description="Low complexity" evidence="11">
    <location>
        <begin position="154"/>
        <end position="166"/>
    </location>
</feature>
<evidence type="ECO:0000256" key="10">
    <source>
        <dbReference type="PIRSR" id="PIRSR602717-51"/>
    </source>
</evidence>
<evidence type="ECO:0000313" key="14">
    <source>
        <dbReference type="Proteomes" id="UP000249464"/>
    </source>
</evidence>
<evidence type="ECO:0000256" key="4">
    <source>
        <dbReference type="ARBA" id="ARBA00022771"/>
    </source>
</evidence>
<feature type="region of interest" description="Disordered" evidence="11">
    <location>
        <begin position="370"/>
        <end position="413"/>
    </location>
</feature>
<dbReference type="PANTHER" id="PTHR10615:SF219">
    <property type="entry name" value="HISTONE ACETYLTRANSFERASE KAT5"/>
    <property type="match status" value="1"/>
</dbReference>
<evidence type="ECO:0000313" key="13">
    <source>
        <dbReference type="EMBL" id="SGY83841.1"/>
    </source>
</evidence>
<dbReference type="InterPro" id="IPR050603">
    <property type="entry name" value="MYST_HAT"/>
</dbReference>
<protein>
    <submittedName>
        <fullName evidence="13">BQ5605_C009g05658 protein</fullName>
    </submittedName>
</protein>
<keyword evidence="2" id="KW-0808">Transferase</keyword>
<name>A0A2X0N7I3_9BASI</name>
<gene>
    <name evidence="13" type="primary">BQ5605_C009g05658</name>
    <name evidence="13" type="ORF">BQ5605_C009G05658</name>
</gene>
<dbReference type="GO" id="GO:0008270">
    <property type="term" value="F:zinc ion binding"/>
    <property type="evidence" value="ECO:0007669"/>
    <property type="project" value="UniProtKB-KW"/>
</dbReference>
<feature type="compositionally biased region" description="Low complexity" evidence="11">
    <location>
        <begin position="308"/>
        <end position="325"/>
    </location>
</feature>
<sequence length="816" mass="89238">MDRIEATPADKAVVPQAKPCTLAVKLIVPPPRSSSSLVAPPASSTALARVVAPPTARVRPPKRPRERESVSHNILSLRKEIRLIRLSLLLQHGHTWTTTVSSSNLGPYTSTPPSTTRVATEPRQIELVIFSGYEIKTEYASPYPLEERVPLPNTTTSTSRTSAVVRTRSRLNPRRSSPSSPVTRSNAPLSAQRSETLTEASLSQRSNQVPRSPSPELGLPTTTTNSSASIKVEEPTMQDTTPLSPSESSDASADEIVTALVVASPSFRQSSTASEQGSEMVKTEETKAVVDEEARQGVVIETAEPATTAAVEDTTPTPASPTAATVEKNSAATVAPPTPELPKRGQAGRFLSKPFHKTVRGRRQLARLAAGSVGSGHVSDPNDSSPRAPSRSTRDRSVTSTNGTGTGRNSKLATKMETLAEPIKRMWVCEGCFKYVFEATALVRHLKECKYHHPPGKKVYQRGAHTIWEVDGAVEKLWCQNLCLFGKLFIEHKYMFFDLEGFLFYVVTDATPSRDWPLAYFSKEKLSYDDYNLACIVTFPPYRAKGWAALLIELSKCTNLTNPLDSFASTKKTNKTHTKGYEITRRLPSPSGLPGTPERPLSAYGLASYRTYWTGTVVRYLRGCFQRRRGVVVEVEVEEKKGRGRGRGFIGALVVGDGKMGGQTTTTKTTVDGETKSSKRQRLSSRGGDPSRENGTEASKEGLDQAEDEEEEEEEEEDSFPKGLIDLAQKVHLRPEDVAFALVDSGLAQWRRDPNKVSSEESKDAEGEGATTMIATTHADPDEVLELCITEELVEQVAREKNVKPRGVLSMAYVLL</sequence>
<dbReference type="GO" id="GO:0035267">
    <property type="term" value="C:NuA4 histone acetyltransferase complex"/>
    <property type="evidence" value="ECO:0007669"/>
    <property type="project" value="TreeGrafter"/>
</dbReference>
<dbReference type="GO" id="GO:0046972">
    <property type="term" value="F:histone H4K16 acetyltransferase activity"/>
    <property type="evidence" value="ECO:0007669"/>
    <property type="project" value="TreeGrafter"/>
</dbReference>
<keyword evidence="6" id="KW-0805">Transcription regulation</keyword>
<dbReference type="PROSITE" id="PS51726">
    <property type="entry name" value="MYST_HAT"/>
    <property type="match status" value="1"/>
</dbReference>
<comment type="subcellular location">
    <subcellularLocation>
        <location evidence="1">Nucleus</location>
    </subcellularLocation>
</comment>
<evidence type="ECO:0000256" key="7">
    <source>
        <dbReference type="ARBA" id="ARBA00023163"/>
    </source>
</evidence>
<keyword evidence="7" id="KW-0804">Transcription</keyword>
<accession>A0A2X0N7I3</accession>
<feature type="domain" description="MYST-type HAT" evidence="12">
    <location>
        <begin position="360"/>
        <end position="752"/>
    </location>
</feature>
<feature type="compositionally biased region" description="Basic and acidic residues" evidence="11">
    <location>
        <begin position="689"/>
        <end position="703"/>
    </location>
</feature>